<accession>A0A2M7RAD3</accession>
<evidence type="ECO:0000313" key="3">
    <source>
        <dbReference type="Proteomes" id="UP000229449"/>
    </source>
</evidence>
<keyword evidence="1" id="KW-0472">Membrane</keyword>
<proteinExistence type="predicted"/>
<dbReference type="EMBL" id="PFMA01000001">
    <property type="protein sequence ID" value="PIY93748.1"/>
    <property type="molecule type" value="Genomic_DNA"/>
</dbReference>
<comment type="caution">
    <text evidence="2">The sequence shown here is derived from an EMBL/GenBank/DDBJ whole genome shotgun (WGS) entry which is preliminary data.</text>
</comment>
<organism evidence="2 3">
    <name type="scientific">Candidatus Magasanikbacteria bacterium CG_4_10_14_0_8_um_filter_32_14</name>
    <dbReference type="NCBI Taxonomy" id="1974640"/>
    <lineage>
        <taxon>Bacteria</taxon>
        <taxon>Candidatus Magasanikiibacteriota</taxon>
    </lineage>
</organism>
<feature type="transmembrane region" description="Helical" evidence="1">
    <location>
        <begin position="27"/>
        <end position="48"/>
    </location>
</feature>
<name>A0A2M7RAD3_9BACT</name>
<keyword evidence="1" id="KW-0812">Transmembrane</keyword>
<gene>
    <name evidence="2" type="ORF">COY69_00020</name>
</gene>
<protein>
    <submittedName>
        <fullName evidence="2">Uncharacterized protein</fullName>
    </submittedName>
</protein>
<keyword evidence="1" id="KW-1133">Transmembrane helix</keyword>
<evidence type="ECO:0000256" key="1">
    <source>
        <dbReference type="SAM" id="Phobius"/>
    </source>
</evidence>
<reference evidence="3" key="1">
    <citation type="submission" date="2017-09" db="EMBL/GenBank/DDBJ databases">
        <title>Depth-based differentiation of microbial function through sediment-hosted aquifers and enrichment of novel symbionts in the deep terrestrial subsurface.</title>
        <authorList>
            <person name="Probst A.J."/>
            <person name="Ladd B."/>
            <person name="Jarett J.K."/>
            <person name="Geller-Mcgrath D.E."/>
            <person name="Sieber C.M.K."/>
            <person name="Emerson J.B."/>
            <person name="Anantharaman K."/>
            <person name="Thomas B.C."/>
            <person name="Malmstrom R."/>
            <person name="Stieglmeier M."/>
            <person name="Klingl A."/>
            <person name="Woyke T."/>
            <person name="Ryan C.M."/>
            <person name="Banfield J.F."/>
        </authorList>
    </citation>
    <scope>NUCLEOTIDE SEQUENCE [LARGE SCALE GENOMIC DNA]</scope>
</reference>
<sequence length="154" mass="17488">MGTLDESNNLPNSRNDFVKRKNNTKKIIIFLAFVLLLFLAIYLLFIYVKAQKELNYLKDPVAQEAISKIENDKLIITISKLIELPVDEEPIIGTIQDAESLSQQQKFFSNSKNGDKVLIYKDQAFVYRPSDNKLVKVGPVYANSTSTESILNSK</sequence>
<evidence type="ECO:0000313" key="2">
    <source>
        <dbReference type="EMBL" id="PIY93748.1"/>
    </source>
</evidence>
<dbReference type="AlphaFoldDB" id="A0A2M7RAD3"/>
<dbReference type="Proteomes" id="UP000229449">
    <property type="component" value="Unassembled WGS sequence"/>
</dbReference>